<dbReference type="PANTHER" id="PTHR35862">
    <property type="entry name" value="FELS-2 PROPHAGE PROTEIN"/>
    <property type="match status" value="1"/>
</dbReference>
<evidence type="ECO:0000313" key="4">
    <source>
        <dbReference type="Proteomes" id="UP000597613"/>
    </source>
</evidence>
<sequence>MAEPSTFTAVDLSRLPAPTIVETLDFDTIYGQMLAQLVALLPDFDATVESDPAVKLLQVAAYREMLLRARVNDAARAVMPAYAIGADLDNLAALMGVVRLVITPADAQTGAAAVLESDEDFRRRLVLAPEGYSVAGPEGAYIFHALSASPDVLDASATSPTTGEVRVTVLARAGTGVASAALLAAVLAYVSAETRRPLTDYVTIQSAQIVPYAVAASITTFAGPDGSIVIAEARARLSAYIANSHRLGRDITRSGIFAALHVEGVQNVVLTSPASDVVLDRTQAGWCTASNVVHAGLGE</sequence>
<dbReference type="InterPro" id="IPR058530">
    <property type="entry name" value="Baseplate_J-like_C"/>
</dbReference>
<dbReference type="RefSeq" id="WP_187502724.1">
    <property type="nucleotide sequence ID" value="NZ_CP162536.1"/>
</dbReference>
<accession>A0ABR7AKG0</accession>
<dbReference type="InterPro" id="IPR052726">
    <property type="entry name" value="Phage_Baseplate_Hub"/>
</dbReference>
<name>A0ABR7AKG0_9SPHN</name>
<proteinExistence type="predicted"/>
<feature type="domain" description="Baseplate J-like central" evidence="1">
    <location>
        <begin position="134"/>
        <end position="205"/>
    </location>
</feature>
<reference evidence="3 4" key="1">
    <citation type="submission" date="2020-08" db="EMBL/GenBank/DDBJ databases">
        <title>Putative novel bacterial strains isolated from necrotic wheat leaf tissues caused by Xanthomonas translucens.</title>
        <authorList>
            <person name="Tambong J.T."/>
        </authorList>
    </citation>
    <scope>NUCLEOTIDE SEQUENCE [LARGE SCALE GENOMIC DNA]</scope>
    <source>
        <strain evidence="4">DOAB 1063</strain>
    </source>
</reference>
<evidence type="ECO:0000259" key="1">
    <source>
        <dbReference type="Pfam" id="PF26078"/>
    </source>
</evidence>
<dbReference type="PANTHER" id="PTHR35862:SF1">
    <property type="entry name" value="FELS-2 PROPHAGE PROTEIN"/>
    <property type="match status" value="1"/>
</dbReference>
<evidence type="ECO:0000313" key="3">
    <source>
        <dbReference type="EMBL" id="MBC3940944.1"/>
    </source>
</evidence>
<keyword evidence="4" id="KW-1185">Reference proteome</keyword>
<dbReference type="InterPro" id="IPR014507">
    <property type="entry name" value="Baseplate_assembly_J_pred"/>
</dbReference>
<dbReference type="Pfam" id="PF26079">
    <property type="entry name" value="Baseplate_J_C"/>
    <property type="match status" value="1"/>
</dbReference>
<gene>
    <name evidence="3" type="ORF">H8S47_04505</name>
</gene>
<dbReference type="PIRSF" id="PIRSF020481">
    <property type="entry name" value="BAP"/>
    <property type="match status" value="1"/>
</dbReference>
<dbReference type="Pfam" id="PF26078">
    <property type="entry name" value="Baseplate_J_M"/>
    <property type="match status" value="1"/>
</dbReference>
<comment type="caution">
    <text evidence="3">The sequence shown here is derived from an EMBL/GenBank/DDBJ whole genome shotgun (WGS) entry which is preliminary data.</text>
</comment>
<evidence type="ECO:0000259" key="2">
    <source>
        <dbReference type="Pfam" id="PF26079"/>
    </source>
</evidence>
<dbReference type="EMBL" id="JACONT010000006">
    <property type="protein sequence ID" value="MBC3940944.1"/>
    <property type="molecule type" value="Genomic_DNA"/>
</dbReference>
<dbReference type="InterPro" id="IPR058531">
    <property type="entry name" value="Baseplate_J_M"/>
</dbReference>
<feature type="domain" description="Baseplate J-like C-terminal" evidence="2">
    <location>
        <begin position="212"/>
        <end position="283"/>
    </location>
</feature>
<protein>
    <submittedName>
        <fullName evidence="3">Baseplate J/gp47 family protein</fullName>
    </submittedName>
</protein>
<dbReference type="Proteomes" id="UP000597613">
    <property type="component" value="Unassembled WGS sequence"/>
</dbReference>
<organism evidence="3 4">
    <name type="scientific">Sphingomonas albertensis</name>
    <dbReference type="NCBI Taxonomy" id="2762591"/>
    <lineage>
        <taxon>Bacteria</taxon>
        <taxon>Pseudomonadati</taxon>
        <taxon>Pseudomonadota</taxon>
        <taxon>Alphaproteobacteria</taxon>
        <taxon>Sphingomonadales</taxon>
        <taxon>Sphingomonadaceae</taxon>
        <taxon>Sphingomonas</taxon>
    </lineage>
</organism>